<organism evidence="1 2">
    <name type="scientific">Ramazzottius varieornatus</name>
    <name type="common">Water bear</name>
    <name type="synonym">Tardigrade</name>
    <dbReference type="NCBI Taxonomy" id="947166"/>
    <lineage>
        <taxon>Eukaryota</taxon>
        <taxon>Metazoa</taxon>
        <taxon>Ecdysozoa</taxon>
        <taxon>Tardigrada</taxon>
        <taxon>Eutardigrada</taxon>
        <taxon>Parachela</taxon>
        <taxon>Hypsibioidea</taxon>
        <taxon>Ramazzottiidae</taxon>
        <taxon>Ramazzottius</taxon>
    </lineage>
</organism>
<gene>
    <name evidence="1" type="primary">RvY_16397-1</name>
    <name evidence="1" type="synonym">RvY_16397.1</name>
    <name evidence="1" type="ORF">RvY_16397</name>
</gene>
<comment type="caution">
    <text evidence="1">The sequence shown here is derived from an EMBL/GenBank/DDBJ whole genome shotgun (WGS) entry which is preliminary data.</text>
</comment>
<dbReference type="EMBL" id="BDGG01000013">
    <property type="protein sequence ID" value="GAV06390.1"/>
    <property type="molecule type" value="Genomic_DNA"/>
</dbReference>
<evidence type="ECO:0000313" key="1">
    <source>
        <dbReference type="EMBL" id="GAV06390.1"/>
    </source>
</evidence>
<sequence length="64" mass="7289">MEAFLLLGIVLQEIWRENTTSGYTGGRQLLGKFVSRSFDLGFVQFNFDENGLIQEELSDMNPDT</sequence>
<evidence type="ECO:0000313" key="2">
    <source>
        <dbReference type="Proteomes" id="UP000186922"/>
    </source>
</evidence>
<name>A0A1D1VYA9_RAMVA</name>
<keyword evidence="2" id="KW-1185">Reference proteome</keyword>
<dbReference type="Proteomes" id="UP000186922">
    <property type="component" value="Unassembled WGS sequence"/>
</dbReference>
<accession>A0A1D1VYA9</accession>
<protein>
    <recommendedName>
        <fullName evidence="3">Receptor ligand binding region domain-containing protein</fullName>
    </recommendedName>
</protein>
<reference evidence="1 2" key="1">
    <citation type="journal article" date="2016" name="Nat. Commun.">
        <title>Extremotolerant tardigrade genome and improved radiotolerance of human cultured cells by tardigrade-unique protein.</title>
        <authorList>
            <person name="Hashimoto T."/>
            <person name="Horikawa D.D."/>
            <person name="Saito Y."/>
            <person name="Kuwahara H."/>
            <person name="Kozuka-Hata H."/>
            <person name="Shin-I T."/>
            <person name="Minakuchi Y."/>
            <person name="Ohishi K."/>
            <person name="Motoyama A."/>
            <person name="Aizu T."/>
            <person name="Enomoto A."/>
            <person name="Kondo K."/>
            <person name="Tanaka S."/>
            <person name="Hara Y."/>
            <person name="Koshikawa S."/>
            <person name="Sagara H."/>
            <person name="Miura T."/>
            <person name="Yokobori S."/>
            <person name="Miyagawa K."/>
            <person name="Suzuki Y."/>
            <person name="Kubo T."/>
            <person name="Oyama M."/>
            <person name="Kohara Y."/>
            <person name="Fujiyama A."/>
            <person name="Arakawa K."/>
            <person name="Katayama T."/>
            <person name="Toyoda A."/>
            <person name="Kunieda T."/>
        </authorList>
    </citation>
    <scope>NUCLEOTIDE SEQUENCE [LARGE SCALE GENOMIC DNA]</scope>
    <source>
        <strain evidence="1 2">YOKOZUNA-1</strain>
    </source>
</reference>
<proteinExistence type="predicted"/>
<evidence type="ECO:0008006" key="3">
    <source>
        <dbReference type="Google" id="ProtNLM"/>
    </source>
</evidence>
<dbReference type="AlphaFoldDB" id="A0A1D1VYA9"/>